<dbReference type="InterPro" id="IPR039320">
    <property type="entry name" value="RNF207"/>
</dbReference>
<feature type="chain" id="PRO_5035724601" evidence="2">
    <location>
        <begin position="23"/>
        <end position="692"/>
    </location>
</feature>
<evidence type="ECO:0000256" key="2">
    <source>
        <dbReference type="SAM" id="SignalP"/>
    </source>
</evidence>
<evidence type="ECO:0000313" key="4">
    <source>
        <dbReference type="EnsemblMetazoa" id="CJA20585b.1"/>
    </source>
</evidence>
<dbReference type="Pfam" id="PF00024">
    <property type="entry name" value="PAN_1"/>
    <property type="match status" value="1"/>
</dbReference>
<dbReference type="GO" id="GO:0044325">
    <property type="term" value="F:transmembrane transporter binding"/>
    <property type="evidence" value="ECO:0007669"/>
    <property type="project" value="TreeGrafter"/>
</dbReference>
<dbReference type="Pfam" id="PF00643">
    <property type="entry name" value="zf-B_box"/>
    <property type="match status" value="1"/>
</dbReference>
<keyword evidence="1" id="KW-0862">Zinc</keyword>
<evidence type="ECO:0000259" key="3">
    <source>
        <dbReference type="PROSITE" id="PS50119"/>
    </source>
</evidence>
<dbReference type="SUPFAM" id="SSF57414">
    <property type="entry name" value="Hairpin loop containing domain-like"/>
    <property type="match status" value="1"/>
</dbReference>
<keyword evidence="1" id="KW-0479">Metal-binding</keyword>
<feature type="domain" description="B box-type" evidence="3">
    <location>
        <begin position="190"/>
        <end position="221"/>
    </location>
</feature>
<keyword evidence="2" id="KW-0732">Signal</keyword>
<dbReference type="Gene3D" id="3.30.160.60">
    <property type="entry name" value="Classic Zinc Finger"/>
    <property type="match status" value="1"/>
</dbReference>
<name>A0A8R1E4P3_CAEJA</name>
<dbReference type="Gene3D" id="1.20.58.1540">
    <property type="entry name" value="Actin interacting protein 3, C-terminal domain"/>
    <property type="match status" value="1"/>
</dbReference>
<dbReference type="Gene3D" id="3.50.4.10">
    <property type="entry name" value="Hepatocyte Growth Factor"/>
    <property type="match status" value="1"/>
</dbReference>
<accession>A0A8R1E4P3</accession>
<dbReference type="GO" id="GO:0030544">
    <property type="term" value="F:Hsp70 protein binding"/>
    <property type="evidence" value="ECO:0007669"/>
    <property type="project" value="InterPro"/>
</dbReference>
<sequence>MIFDTATRLFSLLLLFVPTVKGCREDTEKAAFFVHGEARLPQSADACFNSCALGNCTGVLFTGDKCVTIDKTNYFGRLDEKNYIEKHCVKKSPHKLLVSEWNDRVLIDRSRSVRKAASKLECLSLCAQEKSFPCLSAMFYQESDDCLLNAASSSSAQVKLDTGGFKVAYMELHGLKRKWLFVFLLDLPMFYCETCQQSLCHSCRTSTHQARMFASHKIISSDERSKVYGSALCKDHNEPYILYCSDVRKLVCIQCFNGRPLEERHSFISIEQGHRMCLEKIEQSAAKLRFYQSERQEELNVRQRILDENASNFSFAKTELFQLCQQIIDTVMTTRETLAKELMKQQEQSDEQCKRQIKEIEAVMSPVRLCLFSSQILCNTASKLDVVQLCPQLQKRISSILDKTVDKLPVSSTPDSLEVRSDLAKSLEPYLGMSAAWCPISVSREGSSSNSYKRGSGSHKTMPMLSKFQAAIDLAGAFGQLFGKVEHPLRQLVVELASISQQVLETQRDLTIRRCLIEKEDVEKLVKMCKKIEASLGMHSAALDGMQSEMQEIWQEQLDRVRRQQIIYRDKVQEVLNLRETARQVLTAAKQLVPYVSCILNMNAMIDPKRCHPPDPAPMESICLEITGIEPNSQNRILAIEKEEENRRLIQEAKKKEELAGQCAVMKSLKHGKIKRKEVQHRMMALFCASAT</sequence>
<dbReference type="SUPFAM" id="SSF57845">
    <property type="entry name" value="B-box zinc-binding domain"/>
    <property type="match status" value="1"/>
</dbReference>
<dbReference type="GO" id="GO:0048471">
    <property type="term" value="C:perinuclear region of cytoplasm"/>
    <property type="evidence" value="ECO:0007669"/>
    <property type="project" value="TreeGrafter"/>
</dbReference>
<proteinExistence type="predicted"/>
<dbReference type="Proteomes" id="UP000005237">
    <property type="component" value="Unassembled WGS sequence"/>
</dbReference>
<reference evidence="4" key="2">
    <citation type="submission" date="2022-06" db="UniProtKB">
        <authorList>
            <consortium name="EnsemblMetazoa"/>
        </authorList>
    </citation>
    <scope>IDENTIFICATION</scope>
    <source>
        <strain evidence="4">DF5081</strain>
    </source>
</reference>
<dbReference type="SMART" id="SM00473">
    <property type="entry name" value="PAN_AP"/>
    <property type="match status" value="1"/>
</dbReference>
<dbReference type="PANTHER" id="PTHR22635:SF0">
    <property type="entry name" value="RING FINGER PROTEIN 207"/>
    <property type="match status" value="1"/>
</dbReference>
<evidence type="ECO:0000256" key="1">
    <source>
        <dbReference type="PROSITE-ProRule" id="PRU00024"/>
    </source>
</evidence>
<organism evidence="4 5">
    <name type="scientific">Caenorhabditis japonica</name>
    <dbReference type="NCBI Taxonomy" id="281687"/>
    <lineage>
        <taxon>Eukaryota</taxon>
        <taxon>Metazoa</taxon>
        <taxon>Ecdysozoa</taxon>
        <taxon>Nematoda</taxon>
        <taxon>Chromadorea</taxon>
        <taxon>Rhabditida</taxon>
        <taxon>Rhabditina</taxon>
        <taxon>Rhabditomorpha</taxon>
        <taxon>Rhabditoidea</taxon>
        <taxon>Rhabditidae</taxon>
        <taxon>Peloderinae</taxon>
        <taxon>Caenorhabditis</taxon>
    </lineage>
</organism>
<dbReference type="CDD" id="cd19814">
    <property type="entry name" value="Bbox1_RNF207-like"/>
    <property type="match status" value="1"/>
</dbReference>
<dbReference type="CDD" id="cd01099">
    <property type="entry name" value="PAN_AP_HGF"/>
    <property type="match status" value="1"/>
</dbReference>
<dbReference type="AlphaFoldDB" id="A0A8R1E4P3"/>
<dbReference type="PANTHER" id="PTHR22635">
    <property type="entry name" value="RING FINGER PROTEIN 207"/>
    <property type="match status" value="1"/>
</dbReference>
<reference evidence="5" key="1">
    <citation type="submission" date="2010-08" db="EMBL/GenBank/DDBJ databases">
        <authorList>
            <consortium name="Caenorhabditis japonica Sequencing Consortium"/>
            <person name="Wilson R.K."/>
        </authorList>
    </citation>
    <scope>NUCLEOTIDE SEQUENCE [LARGE SCALE GENOMIC DNA]</scope>
    <source>
        <strain evidence="5">DF5081</strain>
    </source>
</reference>
<dbReference type="InterPro" id="IPR000315">
    <property type="entry name" value="Znf_B-box"/>
</dbReference>
<dbReference type="GO" id="GO:0008270">
    <property type="term" value="F:zinc ion binding"/>
    <property type="evidence" value="ECO:0007669"/>
    <property type="project" value="UniProtKB-KW"/>
</dbReference>
<dbReference type="PROSITE" id="PS50119">
    <property type="entry name" value="ZF_BBOX"/>
    <property type="match status" value="1"/>
</dbReference>
<keyword evidence="5" id="KW-1185">Reference proteome</keyword>
<feature type="signal peptide" evidence="2">
    <location>
        <begin position="1"/>
        <end position="22"/>
    </location>
</feature>
<protein>
    <submittedName>
        <fullName evidence="4">B box-type domain-containing protein</fullName>
    </submittedName>
</protein>
<dbReference type="EnsemblMetazoa" id="CJA20585b.1">
    <property type="protein sequence ID" value="CJA20585b.1"/>
    <property type="gene ID" value="WBGene00176157"/>
</dbReference>
<dbReference type="InterPro" id="IPR003609">
    <property type="entry name" value="Pan_app"/>
</dbReference>
<keyword evidence="1" id="KW-0863">Zinc-finger</keyword>
<evidence type="ECO:0000313" key="5">
    <source>
        <dbReference type="Proteomes" id="UP000005237"/>
    </source>
</evidence>